<evidence type="ECO:0000313" key="3">
    <source>
        <dbReference type="EMBL" id="SCF05787.1"/>
    </source>
</evidence>
<evidence type="ECO:0008006" key="5">
    <source>
        <dbReference type="Google" id="ProtNLM"/>
    </source>
</evidence>
<dbReference type="InParanoid" id="A0A1C4XBM5"/>
<dbReference type="AlphaFoldDB" id="A0A1C4XBM5"/>
<feature type="signal peptide" evidence="2">
    <location>
        <begin position="1"/>
        <end position="20"/>
    </location>
</feature>
<organism evidence="3 4">
    <name type="scientific">Micromonospora echinospora</name>
    <name type="common">Micromonospora purpurea</name>
    <dbReference type="NCBI Taxonomy" id="1877"/>
    <lineage>
        <taxon>Bacteria</taxon>
        <taxon>Bacillati</taxon>
        <taxon>Actinomycetota</taxon>
        <taxon>Actinomycetes</taxon>
        <taxon>Micromonosporales</taxon>
        <taxon>Micromonosporaceae</taxon>
        <taxon>Micromonospora</taxon>
    </lineage>
</organism>
<dbReference type="EMBL" id="LT607413">
    <property type="protein sequence ID" value="SCF05787.1"/>
    <property type="molecule type" value="Genomic_DNA"/>
</dbReference>
<evidence type="ECO:0000313" key="4">
    <source>
        <dbReference type="Proteomes" id="UP000198253"/>
    </source>
</evidence>
<accession>A0A1C4XBM5</accession>
<feature type="compositionally biased region" description="Low complexity" evidence="1">
    <location>
        <begin position="42"/>
        <end position="59"/>
    </location>
</feature>
<evidence type="ECO:0000256" key="1">
    <source>
        <dbReference type="SAM" id="MobiDB-lite"/>
    </source>
</evidence>
<protein>
    <recommendedName>
        <fullName evidence="5">Lipoprotein</fullName>
    </recommendedName>
</protein>
<sequence>MRKTLLPFLVLALATGLACGSGGDTTPDDEAVATPAQGLDSPAADVTDPVPAATTEPAPATVKPLTCKQLQTASLGNAAQPYNGYRDPIPLVDGMWSGEDGVVVRLQAPCAIGELTGDKAADAVVPVLMDGGGTGKFWQLAMFRNVDGRPAYLTMVEIGDRTPIEKVAISAGRARVEYLKRPDDPSSTVDVVRRTSVYELDGNNLVEIGYFDDPA</sequence>
<dbReference type="Proteomes" id="UP000198253">
    <property type="component" value="Chromosome I"/>
</dbReference>
<dbReference type="PROSITE" id="PS51257">
    <property type="entry name" value="PROKAR_LIPOPROTEIN"/>
    <property type="match status" value="1"/>
</dbReference>
<proteinExistence type="predicted"/>
<dbReference type="OrthoDB" id="4231854at2"/>
<keyword evidence="2" id="KW-0732">Signal</keyword>
<dbReference type="RefSeq" id="WP_088982103.1">
    <property type="nucleotide sequence ID" value="NZ_LT607413.1"/>
</dbReference>
<gene>
    <name evidence="3" type="ORF">GA0070618_2914</name>
</gene>
<feature type="chain" id="PRO_5039559245" description="Lipoprotein" evidence="2">
    <location>
        <begin position="21"/>
        <end position="215"/>
    </location>
</feature>
<name>A0A1C4XBM5_MICEC</name>
<reference evidence="4" key="1">
    <citation type="submission" date="2016-06" db="EMBL/GenBank/DDBJ databases">
        <authorList>
            <person name="Varghese N."/>
            <person name="Submissions Spin"/>
        </authorList>
    </citation>
    <scope>NUCLEOTIDE SEQUENCE [LARGE SCALE GENOMIC DNA]</scope>
    <source>
        <strain evidence="4">DSM 43816</strain>
    </source>
</reference>
<keyword evidence="4" id="KW-1185">Reference proteome</keyword>
<feature type="region of interest" description="Disordered" evidence="1">
    <location>
        <begin position="20"/>
        <end position="59"/>
    </location>
</feature>
<evidence type="ECO:0000256" key="2">
    <source>
        <dbReference type="SAM" id="SignalP"/>
    </source>
</evidence>